<organism evidence="1 2">
    <name type="scientific">Nocardia mexicana</name>
    <dbReference type="NCBI Taxonomy" id="279262"/>
    <lineage>
        <taxon>Bacteria</taxon>
        <taxon>Bacillati</taxon>
        <taxon>Actinomycetota</taxon>
        <taxon>Actinomycetes</taxon>
        <taxon>Mycobacteriales</taxon>
        <taxon>Nocardiaceae</taxon>
        <taxon>Nocardia</taxon>
    </lineage>
</organism>
<dbReference type="EMBL" id="QQAZ01000008">
    <property type="protein sequence ID" value="RDI48467.1"/>
    <property type="molecule type" value="Genomic_DNA"/>
</dbReference>
<accession>A0A370GXT0</accession>
<dbReference type="Gene3D" id="1.10.1220.170">
    <property type="match status" value="1"/>
</dbReference>
<comment type="caution">
    <text evidence="1">The sequence shown here is derived from an EMBL/GenBank/DDBJ whole genome shotgun (WGS) entry which is preliminary data.</text>
</comment>
<keyword evidence="2" id="KW-1185">Reference proteome</keyword>
<dbReference type="RefSeq" id="WP_157123972.1">
    <property type="nucleotide sequence ID" value="NZ_QQAZ01000008.1"/>
</dbReference>
<dbReference type="STRING" id="1210089.GCA_001613165_04418"/>
<reference evidence="1 2" key="1">
    <citation type="submission" date="2018-07" db="EMBL/GenBank/DDBJ databases">
        <title>Genomic Encyclopedia of Type Strains, Phase IV (KMG-IV): sequencing the most valuable type-strain genomes for metagenomic binning, comparative biology and taxonomic classification.</title>
        <authorList>
            <person name="Goeker M."/>
        </authorList>
    </citation>
    <scope>NUCLEOTIDE SEQUENCE [LARGE SCALE GENOMIC DNA]</scope>
    <source>
        <strain evidence="1 2">DSM 44952</strain>
    </source>
</reference>
<dbReference type="AlphaFoldDB" id="A0A370GXT0"/>
<dbReference type="Proteomes" id="UP000255355">
    <property type="component" value="Unassembled WGS sequence"/>
</dbReference>
<evidence type="ECO:0000313" key="2">
    <source>
        <dbReference type="Proteomes" id="UP000255355"/>
    </source>
</evidence>
<protein>
    <submittedName>
        <fullName evidence="1">Uncharacterized protein</fullName>
    </submittedName>
</protein>
<name>A0A370GXT0_9NOCA</name>
<evidence type="ECO:0000313" key="1">
    <source>
        <dbReference type="EMBL" id="RDI48467.1"/>
    </source>
</evidence>
<gene>
    <name evidence="1" type="ORF">DFR68_108300</name>
</gene>
<sequence>MKETEHLLSNSASAAWLARGIAQAECGQVQAHDLIDADGDADPMTTR</sequence>
<proteinExistence type="predicted"/>